<reference evidence="1 2" key="1">
    <citation type="journal article" date="2022" name="bioRxiv">
        <title>The genome of the oomycete Peronosclerospora sorghi, a cosmopolitan pathogen of maize and sorghum, is inflated with dispersed pseudogenes.</title>
        <authorList>
            <person name="Fletcher K."/>
            <person name="Martin F."/>
            <person name="Isakeit T."/>
            <person name="Cavanaugh K."/>
            <person name="Magill C."/>
            <person name="Michelmore R."/>
        </authorList>
    </citation>
    <scope>NUCLEOTIDE SEQUENCE [LARGE SCALE GENOMIC DNA]</scope>
    <source>
        <strain evidence="1">P6</strain>
    </source>
</reference>
<protein>
    <submittedName>
        <fullName evidence="1">Uncharacterized protein</fullName>
    </submittedName>
</protein>
<dbReference type="Proteomes" id="UP001163321">
    <property type="component" value="Chromosome 8"/>
</dbReference>
<dbReference type="EMBL" id="CM047587">
    <property type="protein sequence ID" value="KAI9906464.1"/>
    <property type="molecule type" value="Genomic_DNA"/>
</dbReference>
<accession>A0ACC0VJ00</accession>
<comment type="caution">
    <text evidence="1">The sequence shown here is derived from an EMBL/GenBank/DDBJ whole genome shotgun (WGS) entry which is preliminary data.</text>
</comment>
<evidence type="ECO:0000313" key="1">
    <source>
        <dbReference type="EMBL" id="KAI9906464.1"/>
    </source>
</evidence>
<organism evidence="1 2">
    <name type="scientific">Peronosclerospora sorghi</name>
    <dbReference type="NCBI Taxonomy" id="230839"/>
    <lineage>
        <taxon>Eukaryota</taxon>
        <taxon>Sar</taxon>
        <taxon>Stramenopiles</taxon>
        <taxon>Oomycota</taxon>
        <taxon>Peronosporomycetes</taxon>
        <taxon>Peronosporales</taxon>
        <taxon>Peronosporaceae</taxon>
        <taxon>Peronosclerospora</taxon>
    </lineage>
</organism>
<name>A0ACC0VJ00_9STRA</name>
<sequence length="79" mass="9301">MQLSRTEDEIGHSVASTRLAAVGVAENISRDQALRTEDRWLERQAQQMRWEMEHERLERSEEAWLTDKHAKIGRSEQLI</sequence>
<proteinExistence type="predicted"/>
<evidence type="ECO:0000313" key="2">
    <source>
        <dbReference type="Proteomes" id="UP001163321"/>
    </source>
</evidence>
<keyword evidence="2" id="KW-1185">Reference proteome</keyword>
<gene>
    <name evidence="1" type="ORF">PsorP6_004247</name>
</gene>